<protein>
    <recommendedName>
        <fullName evidence="3">DUF4375 domain-containing protein</fullName>
    </recommendedName>
</protein>
<sequence>MNLSDDVWAMGDLATIAQKLDQDAFNLFIATNVIGIWKGDGWGGVLEHNQLLPHVVPALTAMGLTDMAYHFEQLLTLFPFDPTDLNVADHFHDHLNFLLNPRFTVADERLSTISDKTRMELSNQFHEELSVLDDQAEALWAYDAPDQEGWGMVLAKLH</sequence>
<gene>
    <name evidence="1" type="ORF">F387_00837</name>
</gene>
<proteinExistence type="predicted"/>
<dbReference type="AlphaFoldDB" id="L8Y1N8"/>
<comment type="caution">
    <text evidence="1">The sequence shown here is derived from an EMBL/GenBank/DDBJ whole genome shotgun (WGS) entry which is preliminary data.</text>
</comment>
<keyword evidence="2" id="KW-1185">Reference proteome</keyword>
<evidence type="ECO:0008006" key="3">
    <source>
        <dbReference type="Google" id="ProtNLM"/>
    </source>
</evidence>
<evidence type="ECO:0000313" key="2">
    <source>
        <dbReference type="Proteomes" id="UP000011617"/>
    </source>
</evidence>
<accession>L8Y1N8</accession>
<dbReference type="HOGENOM" id="CLU_1502839_0_0_6"/>
<dbReference type="RefSeq" id="WP_008314029.1">
    <property type="nucleotide sequence ID" value="NZ_KB372778.1"/>
</dbReference>
<dbReference type="Proteomes" id="UP000011617">
    <property type="component" value="Unassembled WGS sequence"/>
</dbReference>
<reference evidence="1 2" key="1">
    <citation type="journal article" date="2013" name="Genome Announc.">
        <title>Complete Genome Sequence of Wohlfahrtiimonas chitiniclastica Strain SH04, Isolated from Chrysomya megacephala Collected from Pudong International Airport in China.</title>
        <authorList>
            <person name="Cao X.M."/>
            <person name="Chen T."/>
            <person name="Xu L.Z."/>
            <person name="Yao L.S."/>
            <person name="Qi J."/>
            <person name="Zhang X.L."/>
            <person name="Yan Q.L."/>
            <person name="Deng Y.H."/>
            <person name="Guo T.Y."/>
            <person name="Wang J."/>
            <person name="Hu K.X."/>
            <person name="Xu B.L."/>
        </authorList>
    </citation>
    <scope>NUCLEOTIDE SEQUENCE [LARGE SCALE GENOMIC DNA]</scope>
    <source>
        <strain evidence="1 2">SH04</strain>
    </source>
</reference>
<organism evidence="1 2">
    <name type="scientific">Wohlfahrtiimonas chitiniclastica SH04</name>
    <dbReference type="NCBI Taxonomy" id="1261130"/>
    <lineage>
        <taxon>Bacteria</taxon>
        <taxon>Pseudomonadati</taxon>
        <taxon>Pseudomonadota</taxon>
        <taxon>Gammaproteobacteria</taxon>
        <taxon>Cardiobacteriales</taxon>
        <taxon>Ignatzschineriaceae</taxon>
        <taxon>Wohlfahrtiimonas</taxon>
    </lineage>
</organism>
<dbReference type="EMBL" id="AOBV01000001">
    <property type="protein sequence ID" value="ELV08949.1"/>
    <property type="molecule type" value="Genomic_DNA"/>
</dbReference>
<evidence type="ECO:0000313" key="1">
    <source>
        <dbReference type="EMBL" id="ELV08949.1"/>
    </source>
</evidence>
<dbReference type="PATRIC" id="fig|1261130.3.peg.1"/>
<name>L8Y1N8_9GAMM</name>